<organism evidence="4 5">
    <name type="scientific">Penicillium steckii</name>
    <dbReference type="NCBI Taxonomy" id="303698"/>
    <lineage>
        <taxon>Eukaryota</taxon>
        <taxon>Fungi</taxon>
        <taxon>Dikarya</taxon>
        <taxon>Ascomycota</taxon>
        <taxon>Pezizomycotina</taxon>
        <taxon>Eurotiomycetes</taxon>
        <taxon>Eurotiomycetidae</taxon>
        <taxon>Eurotiales</taxon>
        <taxon>Aspergillaceae</taxon>
        <taxon>Penicillium</taxon>
    </lineage>
</organism>
<keyword evidence="5" id="KW-1185">Reference proteome</keyword>
<dbReference type="SMART" id="SM00248">
    <property type="entry name" value="ANK"/>
    <property type="match status" value="3"/>
</dbReference>
<feature type="repeat" description="ANK" evidence="3">
    <location>
        <begin position="36"/>
        <end position="68"/>
    </location>
</feature>
<sequence>MRMADRLCTRSFIEKNIQMIKLLVDHGALLNGHLGSTKAPLHNAVIQRNIPIMEILLKAGVDPDIPMKEDIIPLHLAAAAGCIPGVELLIHVGAEINARDTLTLETPLHKAARNWEAHAIKKLINCNGQSYEDILRCAQVNPKDWGVDTSRGSYLM</sequence>
<protein>
    <submittedName>
        <fullName evidence="4">Uncharacterized protein</fullName>
    </submittedName>
</protein>
<dbReference type="EMBL" id="MLKD01000021">
    <property type="protein sequence ID" value="OQE17276.1"/>
    <property type="molecule type" value="Genomic_DNA"/>
</dbReference>
<dbReference type="InterPro" id="IPR036770">
    <property type="entry name" value="Ankyrin_rpt-contain_sf"/>
</dbReference>
<gene>
    <name evidence="4" type="ORF">PENSTE_c021G07116</name>
</gene>
<feature type="repeat" description="ANK" evidence="3">
    <location>
        <begin position="69"/>
        <end position="101"/>
    </location>
</feature>
<dbReference type="PANTHER" id="PTHR24171">
    <property type="entry name" value="ANKYRIN REPEAT DOMAIN-CONTAINING PROTEIN 39-RELATED"/>
    <property type="match status" value="1"/>
</dbReference>
<evidence type="ECO:0000313" key="4">
    <source>
        <dbReference type="EMBL" id="OQE17276.1"/>
    </source>
</evidence>
<dbReference type="InterPro" id="IPR002110">
    <property type="entry name" value="Ankyrin_rpt"/>
</dbReference>
<dbReference type="PANTHER" id="PTHR24171:SF10">
    <property type="entry name" value="ANKYRIN REPEAT DOMAIN-CONTAINING PROTEIN 29-LIKE"/>
    <property type="match status" value="1"/>
</dbReference>
<dbReference type="Pfam" id="PF13606">
    <property type="entry name" value="Ank_3"/>
    <property type="match status" value="1"/>
</dbReference>
<reference evidence="5" key="1">
    <citation type="journal article" date="2017" name="Nat. Microbiol.">
        <title>Global analysis of biosynthetic gene clusters reveals vast potential of secondary metabolite production in Penicillium species.</title>
        <authorList>
            <person name="Nielsen J.C."/>
            <person name="Grijseels S."/>
            <person name="Prigent S."/>
            <person name="Ji B."/>
            <person name="Dainat J."/>
            <person name="Nielsen K.F."/>
            <person name="Frisvad J.C."/>
            <person name="Workman M."/>
            <person name="Nielsen J."/>
        </authorList>
    </citation>
    <scope>NUCLEOTIDE SEQUENCE [LARGE SCALE GENOMIC DNA]</scope>
    <source>
        <strain evidence="5">IBT 24891</strain>
    </source>
</reference>
<dbReference type="SUPFAM" id="SSF48403">
    <property type="entry name" value="Ankyrin repeat"/>
    <property type="match status" value="1"/>
</dbReference>
<accession>A0A1V6STC1</accession>
<proteinExistence type="predicted"/>
<dbReference type="Gene3D" id="1.25.40.20">
    <property type="entry name" value="Ankyrin repeat-containing domain"/>
    <property type="match status" value="1"/>
</dbReference>
<evidence type="ECO:0000256" key="1">
    <source>
        <dbReference type="ARBA" id="ARBA00022737"/>
    </source>
</evidence>
<dbReference type="OrthoDB" id="4369135at2759"/>
<evidence type="ECO:0000313" key="5">
    <source>
        <dbReference type="Proteomes" id="UP000191285"/>
    </source>
</evidence>
<dbReference type="Proteomes" id="UP000191285">
    <property type="component" value="Unassembled WGS sequence"/>
</dbReference>
<dbReference type="AlphaFoldDB" id="A0A1V6STC1"/>
<comment type="caution">
    <text evidence="4">The sequence shown here is derived from an EMBL/GenBank/DDBJ whole genome shotgun (WGS) entry which is preliminary data.</text>
</comment>
<dbReference type="PROSITE" id="PS50297">
    <property type="entry name" value="ANK_REP_REGION"/>
    <property type="match status" value="2"/>
</dbReference>
<dbReference type="PROSITE" id="PS50088">
    <property type="entry name" value="ANK_REPEAT"/>
    <property type="match status" value="2"/>
</dbReference>
<dbReference type="Pfam" id="PF00023">
    <property type="entry name" value="Ank"/>
    <property type="match status" value="1"/>
</dbReference>
<evidence type="ECO:0000256" key="3">
    <source>
        <dbReference type="PROSITE-ProRule" id="PRU00023"/>
    </source>
</evidence>
<evidence type="ECO:0000256" key="2">
    <source>
        <dbReference type="ARBA" id="ARBA00023043"/>
    </source>
</evidence>
<name>A0A1V6STC1_9EURO</name>
<keyword evidence="1" id="KW-0677">Repeat</keyword>
<dbReference type="STRING" id="303698.A0A1V6STC1"/>
<keyword evidence="2 3" id="KW-0040">ANK repeat</keyword>